<accession>A0A232F1F6</accession>
<feature type="compositionally biased region" description="Low complexity" evidence="1">
    <location>
        <begin position="283"/>
        <end position="296"/>
    </location>
</feature>
<dbReference type="OrthoDB" id="7883086at2759"/>
<gene>
    <name evidence="3" type="ORF">TSAR_008548</name>
</gene>
<feature type="compositionally biased region" description="Basic residues" evidence="1">
    <location>
        <begin position="762"/>
        <end position="774"/>
    </location>
</feature>
<evidence type="ECO:0000313" key="4">
    <source>
        <dbReference type="Proteomes" id="UP000215335"/>
    </source>
</evidence>
<comment type="caution">
    <text evidence="3">The sequence shown here is derived from an EMBL/GenBank/DDBJ whole genome shotgun (WGS) entry which is preliminary data.</text>
</comment>
<reference evidence="3 4" key="1">
    <citation type="journal article" date="2017" name="Curr. Biol.">
        <title>The Evolution of Venom by Co-option of Single-Copy Genes.</title>
        <authorList>
            <person name="Martinson E.O."/>
            <person name="Mrinalini"/>
            <person name="Kelkar Y.D."/>
            <person name="Chang C.H."/>
            <person name="Werren J.H."/>
        </authorList>
    </citation>
    <scope>NUCLEOTIDE SEQUENCE [LARGE SCALE GENOMIC DNA]</scope>
    <source>
        <strain evidence="3 4">Alberta</strain>
        <tissue evidence="3">Whole body</tissue>
    </source>
</reference>
<feature type="compositionally biased region" description="Basic and acidic residues" evidence="1">
    <location>
        <begin position="893"/>
        <end position="906"/>
    </location>
</feature>
<sequence>MSCFGGRDEQIYLVELTVERLRLTANKYHEDFADCPPVVKLKFIDFPVFVISRRDQDSSSSSTEPPPSVPPYDEAEGLLYACGKSCLFVRKPRDLVVAMQSQPLRIGIFRADETYPIAEASVPLSGCLCDQVAMSGNDSDHRPKPYELAGNYNVADPGKNHAGSIKIFFRLTFFGTYIISHYQLYEDSFIFNNDYDGELRVTKVNTQENTEENRDTLKIDEAPTRPPRIAMASSDFERQLTSAQKLNDHNYRGLVYRAYPNEPTCACPQIASGKKTTKKKQQQQHSSFSGCRSGCTSRCCSSVRQRKDANDSGTSRAHFMPTHCAPSTKNDEVYSGVACNSKEQRIRMRGGGSGEQLGFFNGGSDFTWYNGRFMPALRLEGGGGGETYPAAGCGKAKVRGMQRLNTFENNQDFFQWDRITPGFMAANKCQLRNNEDKSNKPLCSCPDKSYLEAVLKKKGHGVCIKKPCLGTDCLIKAFQDAQDFVDSIGKVPGLAGLGIIESPYFGQSKEVKEVKKAESKLGPTNKHAETRSNLCNTQNLENLKKLNYNKSLAAHTPNLPKKSGVVQEGIVAIPDPLVHASLKPKKKDEKIDKPKETESSTSPIQNFEDTPCGEPKCKSRPKKVVAEVANSDSAEKIDAIRDKFSAPQKADKKHSPKMRSHSGLSGDRTRNSKSTPRLSKSAKANQFIYSFGNSYPTSVYGHKNCSLLRTRVPAHMGWMWNQTDTVGKLKPRTGWRPGAISVHLRDILREAKEGFLKETRRPRSAPSKSRKGKAQKTMSYTSIKKTLIANEEETEEENFPPTLHIHRKDGVYYVTMYPIRPETSEVPRIDEPVNPLQFKIVKSKDSLASSSTASDMEIEFTPPAAVNRLKKKPNVIHIETQVKQQEILDAFKKTADFKKKNKDSKTKKDKVKKK</sequence>
<protein>
    <recommendedName>
        <fullName evidence="2">DUF4776 domain-containing protein</fullName>
    </recommendedName>
</protein>
<dbReference type="Proteomes" id="UP000215335">
    <property type="component" value="Unassembled WGS sequence"/>
</dbReference>
<feature type="region of interest" description="Disordered" evidence="1">
    <location>
        <begin position="277"/>
        <end position="296"/>
    </location>
</feature>
<dbReference type="Pfam" id="PF16003">
    <property type="entry name" value="DUF4776"/>
    <property type="match status" value="1"/>
</dbReference>
<feature type="region of interest" description="Disordered" evidence="1">
    <location>
        <begin position="756"/>
        <end position="776"/>
    </location>
</feature>
<evidence type="ECO:0000313" key="3">
    <source>
        <dbReference type="EMBL" id="OXU24551.1"/>
    </source>
</evidence>
<name>A0A232F1F6_9HYME</name>
<dbReference type="PANTHER" id="PTHR39079">
    <property type="entry name" value="FI08034P-RELATED"/>
    <property type="match status" value="1"/>
</dbReference>
<feature type="region of interest" description="Disordered" evidence="1">
    <location>
        <begin position="893"/>
        <end position="914"/>
    </location>
</feature>
<evidence type="ECO:0000259" key="2">
    <source>
        <dbReference type="Pfam" id="PF16003"/>
    </source>
</evidence>
<dbReference type="PANTHER" id="PTHR39079:SF1">
    <property type="entry name" value="GH11706P-RELATED"/>
    <property type="match status" value="1"/>
</dbReference>
<keyword evidence="4" id="KW-1185">Reference proteome</keyword>
<evidence type="ECO:0000256" key="1">
    <source>
        <dbReference type="SAM" id="MobiDB-lite"/>
    </source>
</evidence>
<dbReference type="AlphaFoldDB" id="A0A232F1F6"/>
<feature type="region of interest" description="Disordered" evidence="1">
    <location>
        <begin position="581"/>
        <end position="622"/>
    </location>
</feature>
<feature type="compositionally biased region" description="Basic and acidic residues" evidence="1">
    <location>
        <begin position="586"/>
        <end position="598"/>
    </location>
</feature>
<feature type="compositionally biased region" description="Basic residues" evidence="1">
    <location>
        <begin position="651"/>
        <end position="660"/>
    </location>
</feature>
<proteinExistence type="predicted"/>
<dbReference type="STRING" id="543379.A0A232F1F6"/>
<dbReference type="Pfam" id="PF14924">
    <property type="entry name" value="MAP10_N"/>
    <property type="match status" value="1"/>
</dbReference>
<dbReference type="InterPro" id="IPR031949">
    <property type="entry name" value="DUF4776"/>
</dbReference>
<feature type="region of interest" description="Disordered" evidence="1">
    <location>
        <begin position="638"/>
        <end position="681"/>
    </location>
</feature>
<dbReference type="EMBL" id="NNAY01001270">
    <property type="protein sequence ID" value="OXU24551.1"/>
    <property type="molecule type" value="Genomic_DNA"/>
</dbReference>
<feature type="domain" description="DUF4776" evidence="2">
    <location>
        <begin position="635"/>
        <end position="844"/>
    </location>
</feature>
<feature type="compositionally biased region" description="Polar residues" evidence="1">
    <location>
        <begin position="672"/>
        <end position="681"/>
    </location>
</feature>
<organism evidence="3 4">
    <name type="scientific">Trichomalopsis sarcophagae</name>
    <dbReference type="NCBI Taxonomy" id="543379"/>
    <lineage>
        <taxon>Eukaryota</taxon>
        <taxon>Metazoa</taxon>
        <taxon>Ecdysozoa</taxon>
        <taxon>Arthropoda</taxon>
        <taxon>Hexapoda</taxon>
        <taxon>Insecta</taxon>
        <taxon>Pterygota</taxon>
        <taxon>Neoptera</taxon>
        <taxon>Endopterygota</taxon>
        <taxon>Hymenoptera</taxon>
        <taxon>Apocrita</taxon>
        <taxon>Proctotrupomorpha</taxon>
        <taxon>Chalcidoidea</taxon>
        <taxon>Pteromalidae</taxon>
        <taxon>Pteromalinae</taxon>
        <taxon>Trichomalopsis</taxon>
    </lineage>
</organism>
<feature type="compositionally biased region" description="Polar residues" evidence="1">
    <location>
        <begin position="599"/>
        <end position="608"/>
    </location>
</feature>